<gene>
    <name evidence="1" type="ORF">CFX0092_A2344</name>
</gene>
<proteinExistence type="predicted"/>
<reference evidence="1" key="1">
    <citation type="submission" date="2016-01" db="EMBL/GenBank/DDBJ databases">
        <authorList>
            <person name="Mcilroy J.S."/>
            <person name="Karst M S."/>
            <person name="Albertsen M."/>
        </authorList>
    </citation>
    <scope>NUCLEOTIDE SEQUENCE</scope>
    <source>
        <strain evidence="1">Cfx-K</strain>
    </source>
</reference>
<organism evidence="1 2">
    <name type="scientific">Candidatus Promineifilum breve</name>
    <dbReference type="NCBI Taxonomy" id="1806508"/>
    <lineage>
        <taxon>Bacteria</taxon>
        <taxon>Bacillati</taxon>
        <taxon>Chloroflexota</taxon>
        <taxon>Ardenticatenia</taxon>
        <taxon>Candidatus Promineifilales</taxon>
        <taxon>Candidatus Promineifilaceae</taxon>
        <taxon>Candidatus Promineifilum</taxon>
    </lineage>
</organism>
<sequence length="149" mass="16567">MRGKSQREIRDALAKAENVNPNTARPWSLGIIQRDCKELETQWKVAASTDIAEAKGRQWAEIQEARRVAWEQGDINQVRQLIKLEMELLGTEAPKKQEVRATVASSGEFDGMSDDELQRELETLTRSTTALFGRHRASAADSAGADSEG</sequence>
<dbReference type="AlphaFoldDB" id="A0A160T3E9"/>
<dbReference type="Proteomes" id="UP000215027">
    <property type="component" value="Chromosome I"/>
</dbReference>
<dbReference type="EMBL" id="LN890655">
    <property type="protein sequence ID" value="CUS04222.2"/>
    <property type="molecule type" value="Genomic_DNA"/>
</dbReference>
<keyword evidence="2" id="KW-1185">Reference proteome</keyword>
<name>A0A160T3E9_9CHLR</name>
<dbReference type="KEGG" id="pbf:CFX0092_A2344"/>
<accession>A0A160T3E9</accession>
<protein>
    <submittedName>
        <fullName evidence="1">Uncharacterized protein</fullName>
    </submittedName>
</protein>
<evidence type="ECO:0000313" key="2">
    <source>
        <dbReference type="Proteomes" id="UP000215027"/>
    </source>
</evidence>
<evidence type="ECO:0000313" key="1">
    <source>
        <dbReference type="EMBL" id="CUS04222.2"/>
    </source>
</evidence>